<organism evidence="2 3">
    <name type="scientific">Marinobacterium aestuariivivens</name>
    <dbReference type="NCBI Taxonomy" id="1698799"/>
    <lineage>
        <taxon>Bacteria</taxon>
        <taxon>Pseudomonadati</taxon>
        <taxon>Pseudomonadota</taxon>
        <taxon>Gammaproteobacteria</taxon>
        <taxon>Oceanospirillales</taxon>
        <taxon>Oceanospirillaceae</taxon>
        <taxon>Marinobacterium</taxon>
    </lineage>
</organism>
<dbReference type="EMBL" id="JBHSWE010000001">
    <property type="protein sequence ID" value="MFC6673595.1"/>
    <property type="molecule type" value="Genomic_DNA"/>
</dbReference>
<keyword evidence="1" id="KW-0812">Transmembrane</keyword>
<feature type="transmembrane region" description="Helical" evidence="1">
    <location>
        <begin position="15"/>
        <end position="33"/>
    </location>
</feature>
<accession>A0ABW2A7S2</accession>
<protein>
    <submittedName>
        <fullName evidence="2">Uncharacterized protein</fullName>
    </submittedName>
</protein>
<sequence>MCKSPVYRPALYETAAIGMSASSLVVVGNALRLSKLVRRSTRQQVQQVQQVQKVQQGADHV</sequence>
<evidence type="ECO:0000256" key="1">
    <source>
        <dbReference type="SAM" id="Phobius"/>
    </source>
</evidence>
<evidence type="ECO:0000313" key="2">
    <source>
        <dbReference type="EMBL" id="MFC6673595.1"/>
    </source>
</evidence>
<name>A0ABW2A7S2_9GAMM</name>
<dbReference type="RefSeq" id="WP_379912096.1">
    <property type="nucleotide sequence ID" value="NZ_JBHSWE010000001.1"/>
</dbReference>
<keyword evidence="1" id="KW-0472">Membrane</keyword>
<proteinExistence type="predicted"/>
<gene>
    <name evidence="2" type="ORF">ACFQDL_28505</name>
</gene>
<evidence type="ECO:0000313" key="3">
    <source>
        <dbReference type="Proteomes" id="UP001596422"/>
    </source>
</evidence>
<dbReference type="Proteomes" id="UP001596422">
    <property type="component" value="Unassembled WGS sequence"/>
</dbReference>
<keyword evidence="3" id="KW-1185">Reference proteome</keyword>
<reference evidence="3" key="1">
    <citation type="journal article" date="2019" name="Int. J. Syst. Evol. Microbiol.">
        <title>The Global Catalogue of Microorganisms (GCM) 10K type strain sequencing project: providing services to taxonomists for standard genome sequencing and annotation.</title>
        <authorList>
            <consortium name="The Broad Institute Genomics Platform"/>
            <consortium name="The Broad Institute Genome Sequencing Center for Infectious Disease"/>
            <person name="Wu L."/>
            <person name="Ma J."/>
        </authorList>
    </citation>
    <scope>NUCLEOTIDE SEQUENCE [LARGE SCALE GENOMIC DNA]</scope>
    <source>
        <strain evidence="3">NBRC 111756</strain>
    </source>
</reference>
<comment type="caution">
    <text evidence="2">The sequence shown here is derived from an EMBL/GenBank/DDBJ whole genome shotgun (WGS) entry which is preliminary data.</text>
</comment>
<keyword evidence="1" id="KW-1133">Transmembrane helix</keyword>